<evidence type="ECO:0000256" key="1">
    <source>
        <dbReference type="SAM" id="SignalP"/>
    </source>
</evidence>
<evidence type="ECO:0000313" key="2">
    <source>
        <dbReference type="EMBL" id="NJP89372.1"/>
    </source>
</evidence>
<protein>
    <recommendedName>
        <fullName evidence="4">Heparinase II/III-like protein</fullName>
    </recommendedName>
</protein>
<organism evidence="2 3">
    <name type="scientific">Nonomuraea composti</name>
    <dbReference type="NCBI Taxonomy" id="2720023"/>
    <lineage>
        <taxon>Bacteria</taxon>
        <taxon>Bacillati</taxon>
        <taxon>Actinomycetota</taxon>
        <taxon>Actinomycetes</taxon>
        <taxon>Streptosporangiales</taxon>
        <taxon>Streptosporangiaceae</taxon>
        <taxon>Nonomuraea</taxon>
    </lineage>
</organism>
<accession>A0ABX1AXJ6</accession>
<dbReference type="InterPro" id="IPR006311">
    <property type="entry name" value="TAT_signal"/>
</dbReference>
<dbReference type="RefSeq" id="WP_168008268.1">
    <property type="nucleotide sequence ID" value="NZ_JAATEP010000004.1"/>
</dbReference>
<evidence type="ECO:0008006" key="4">
    <source>
        <dbReference type="Google" id="ProtNLM"/>
    </source>
</evidence>
<feature type="chain" id="PRO_5045775075" description="Heparinase II/III-like protein" evidence="1">
    <location>
        <begin position="33"/>
        <end position="632"/>
    </location>
</feature>
<name>A0ABX1AXJ6_9ACTN</name>
<keyword evidence="1" id="KW-0732">Signal</keyword>
<feature type="signal peptide" evidence="1">
    <location>
        <begin position="1"/>
        <end position="32"/>
    </location>
</feature>
<dbReference type="Proteomes" id="UP000696294">
    <property type="component" value="Unassembled WGS sequence"/>
</dbReference>
<comment type="caution">
    <text evidence="2">The sequence shown here is derived from an EMBL/GenBank/DDBJ whole genome shotgun (WGS) entry which is preliminary data.</text>
</comment>
<dbReference type="EMBL" id="JAATEP010000004">
    <property type="protein sequence ID" value="NJP89372.1"/>
    <property type="molecule type" value="Genomic_DNA"/>
</dbReference>
<evidence type="ECO:0000313" key="3">
    <source>
        <dbReference type="Proteomes" id="UP000696294"/>
    </source>
</evidence>
<gene>
    <name evidence="2" type="ORF">HCN51_07905</name>
</gene>
<dbReference type="PROSITE" id="PS51318">
    <property type="entry name" value="TAT"/>
    <property type="match status" value="1"/>
</dbReference>
<keyword evidence="3" id="KW-1185">Reference proteome</keyword>
<sequence>MHTPHLSRRSLLRAAALLPAAAPVLLPATASASSAAAVPDLAPLPAGTPDRRLFAPHEQRFAPYLATLAPMVNDMDDSGFFAGGWWRSPAAPYNARVQEHVFTLAWFHASARPWNPYAGDAGLLAALDAALGHYLSLQHADGSFPEYSRDQHGLAPTGFGIGYLAKTLRILRATGALPARQAQISAALRTAMTWFLDGGNRTVWQERLTWANQTSAGLAGAALALRLDPDPALSARLTEAFARIAATGLSTAGFFNEEGGHDMNYNFEVMLPELADAHHQSPDPHLVDMARAFTGFLSYNLLREPDGAGYLVNVAPSTRTSTRWYDEVRPDPDRTALNWTFTRQVPLLSAFMTAREDLAEARAAWAASPDPVTPLAKQDTSPRILTHALYDERLPSRRQRAAAIADLPYLRSSDFAELRRDNGQDFLYVRKPGLYLGGYFGARASRARTGLTFLWHPEAGTVVCGLNDNNHACWATVFPGQVPDANGSLPAAYFHGAPSGGRQWTGGRAPAALGIRYGNANVTTDVLVTRRTVRRTVTASAAATEQIPLVLHPSDVLTFTDGTRAAFGGATTATADGFDVRRGRTTIRFRWGTPLEATLAAGTVRYFRDGSRRFHALRIPHQGAFDLTVTMG</sequence>
<reference evidence="2 3" key="1">
    <citation type="submission" date="2020-03" db="EMBL/GenBank/DDBJ databases">
        <title>WGS of actinomycetes isolated from Thailand.</title>
        <authorList>
            <person name="Thawai C."/>
        </authorList>
    </citation>
    <scope>NUCLEOTIDE SEQUENCE [LARGE SCALE GENOMIC DNA]</scope>
    <source>
        <strain evidence="2 3">FMUSA5-5</strain>
    </source>
</reference>
<proteinExistence type="predicted"/>